<comment type="caution">
    <text evidence="1">The sequence shown here is derived from an EMBL/GenBank/DDBJ whole genome shotgun (WGS) entry which is preliminary data.</text>
</comment>
<evidence type="ECO:0000313" key="2">
    <source>
        <dbReference type="Proteomes" id="UP000075320"/>
    </source>
</evidence>
<protein>
    <submittedName>
        <fullName evidence="1">Uncharacterized protein</fullName>
    </submittedName>
</protein>
<dbReference type="Proteomes" id="UP000075320">
    <property type="component" value="Unassembled WGS sequence"/>
</dbReference>
<evidence type="ECO:0000313" key="1">
    <source>
        <dbReference type="EMBL" id="KYG66159.1"/>
    </source>
</evidence>
<accession>A0A150WPD4</accession>
<organism evidence="1 2">
    <name type="scientific">Bdellovibrio bacteriovorus</name>
    <dbReference type="NCBI Taxonomy" id="959"/>
    <lineage>
        <taxon>Bacteria</taxon>
        <taxon>Pseudomonadati</taxon>
        <taxon>Bdellovibrionota</taxon>
        <taxon>Bdellovibrionia</taxon>
        <taxon>Bdellovibrionales</taxon>
        <taxon>Pseudobdellovibrionaceae</taxon>
        <taxon>Bdellovibrio</taxon>
    </lineage>
</organism>
<dbReference type="EMBL" id="LUKE01000001">
    <property type="protein sequence ID" value="KYG66159.1"/>
    <property type="molecule type" value="Genomic_DNA"/>
</dbReference>
<gene>
    <name evidence="1" type="ORF">AZI86_03600</name>
</gene>
<reference evidence="1 2" key="1">
    <citation type="submission" date="2016-03" db="EMBL/GenBank/DDBJ databases">
        <authorList>
            <person name="Ploux O."/>
        </authorList>
    </citation>
    <scope>NUCLEOTIDE SEQUENCE [LARGE SCALE GENOMIC DNA]</scope>
    <source>
        <strain evidence="1 2">R0</strain>
    </source>
</reference>
<proteinExistence type="predicted"/>
<name>A0A150WPD4_BDEBC</name>
<dbReference type="AlphaFoldDB" id="A0A150WPD4"/>
<sequence>MTAMPSEGGSYSMGITELLALDDLSTLAGKFVKFFFSPRVRNNHLEGMSPKTRFVLNSDGVYVPTDETTMQMVTIYAHMQKLAALDEELGAGGVNKWPRDVGIAVRVAGSTRNNAFYEGKTDSILVVPYTGKELPLAVNGGVLAHEHFHSLFYKLVIKDAATNVHGKEIADTFGEDFGQISDVEASRIQPVGPTLSSSEMNYFYHVAITRGLNEGLADFWGWMYTGDPDFIVHSLPGETGRTLKVSRNQTFLSSDVSIRGELNRRYNERSGDKNFDFTNQISGYVYVLGTQFSRAIKVYTEVYAKARAVEPLQARKDVAKVIIKMLPSLREELSQSETKIFTGQTFVESFAKNTQLATQEECQYLANLINDSRNGGSRNVTECQENQGQWTFHEKRIEIGPRVDPDIKGLTQ</sequence>
<keyword evidence="2" id="KW-1185">Reference proteome</keyword>